<dbReference type="AlphaFoldDB" id="A0A6A6QKD3"/>
<evidence type="ECO:0000313" key="2">
    <source>
        <dbReference type="Proteomes" id="UP000799750"/>
    </source>
</evidence>
<gene>
    <name evidence="1" type="ORF">BU16DRAFT_563881</name>
</gene>
<reference evidence="1" key="1">
    <citation type="journal article" date="2020" name="Stud. Mycol.">
        <title>101 Dothideomycetes genomes: a test case for predicting lifestyles and emergence of pathogens.</title>
        <authorList>
            <person name="Haridas S."/>
            <person name="Albert R."/>
            <person name="Binder M."/>
            <person name="Bloem J."/>
            <person name="Labutti K."/>
            <person name="Salamov A."/>
            <person name="Andreopoulos B."/>
            <person name="Baker S."/>
            <person name="Barry K."/>
            <person name="Bills G."/>
            <person name="Bluhm B."/>
            <person name="Cannon C."/>
            <person name="Castanera R."/>
            <person name="Culley D."/>
            <person name="Daum C."/>
            <person name="Ezra D."/>
            <person name="Gonzalez J."/>
            <person name="Henrissat B."/>
            <person name="Kuo A."/>
            <person name="Liang C."/>
            <person name="Lipzen A."/>
            <person name="Lutzoni F."/>
            <person name="Magnuson J."/>
            <person name="Mondo S."/>
            <person name="Nolan M."/>
            <person name="Ohm R."/>
            <person name="Pangilinan J."/>
            <person name="Park H.-J."/>
            <person name="Ramirez L."/>
            <person name="Alfaro M."/>
            <person name="Sun H."/>
            <person name="Tritt A."/>
            <person name="Yoshinaga Y."/>
            <person name="Zwiers L.-H."/>
            <person name="Turgeon B."/>
            <person name="Goodwin S."/>
            <person name="Spatafora J."/>
            <person name="Crous P."/>
            <person name="Grigoriev I."/>
        </authorList>
    </citation>
    <scope>NUCLEOTIDE SEQUENCE</scope>
    <source>
        <strain evidence="1">CBS 269.34</strain>
    </source>
</reference>
<protein>
    <submittedName>
        <fullName evidence="1">Uncharacterized protein</fullName>
    </submittedName>
</protein>
<proteinExistence type="predicted"/>
<dbReference type="Proteomes" id="UP000799750">
    <property type="component" value="Unassembled WGS sequence"/>
</dbReference>
<organism evidence="1 2">
    <name type="scientific">Lophium mytilinum</name>
    <dbReference type="NCBI Taxonomy" id="390894"/>
    <lineage>
        <taxon>Eukaryota</taxon>
        <taxon>Fungi</taxon>
        <taxon>Dikarya</taxon>
        <taxon>Ascomycota</taxon>
        <taxon>Pezizomycotina</taxon>
        <taxon>Dothideomycetes</taxon>
        <taxon>Pleosporomycetidae</taxon>
        <taxon>Mytilinidiales</taxon>
        <taxon>Mytilinidiaceae</taxon>
        <taxon>Lophium</taxon>
    </lineage>
</organism>
<dbReference type="EMBL" id="MU004193">
    <property type="protein sequence ID" value="KAF2492569.1"/>
    <property type="molecule type" value="Genomic_DNA"/>
</dbReference>
<name>A0A6A6QKD3_9PEZI</name>
<evidence type="ECO:0000313" key="1">
    <source>
        <dbReference type="EMBL" id="KAF2492569.1"/>
    </source>
</evidence>
<keyword evidence="2" id="KW-1185">Reference proteome</keyword>
<dbReference type="OrthoDB" id="4521980at2759"/>
<sequence>MVDPTPNDYANSAEFKRIAHWSEFGQRGEPPTERVTNSEWKQTHPFEKPVTSKWNQPIPRAMLPKLLNGFQPSAMEDKWFVYADGPDAEGNAVLHMHRSWTGFKIVEAKFVIQLDEDGGLKEEDACFTEIVWESDSERIRGHTDEKAKETVKGVCNWCMGVQLP</sequence>
<accession>A0A6A6QKD3</accession>